<dbReference type="InterPro" id="IPR037010">
    <property type="entry name" value="VitB12-dep_Met_synth_activ_sf"/>
</dbReference>
<protein>
    <recommendedName>
        <fullName evidence="1">AdoMet activation domain-containing protein</fullName>
    </recommendedName>
</protein>
<evidence type="ECO:0000313" key="3">
    <source>
        <dbReference type="Proteomes" id="UP000051096"/>
    </source>
</evidence>
<evidence type="ECO:0000313" key="2">
    <source>
        <dbReference type="EMBL" id="KPK68070.1"/>
    </source>
</evidence>
<dbReference type="Pfam" id="PF02965">
    <property type="entry name" value="Met_synt_B12"/>
    <property type="match status" value="1"/>
</dbReference>
<dbReference type="SUPFAM" id="SSF56507">
    <property type="entry name" value="Methionine synthase activation domain-like"/>
    <property type="match status" value="1"/>
</dbReference>
<proteinExistence type="predicted"/>
<organism evidence="2 3">
    <name type="scientific">candidate division WOR_3 bacterium SM23_60</name>
    <dbReference type="NCBI Taxonomy" id="1703780"/>
    <lineage>
        <taxon>Bacteria</taxon>
        <taxon>Bacteria division WOR-3</taxon>
    </lineage>
</organism>
<dbReference type="InterPro" id="IPR004223">
    <property type="entry name" value="VitB12-dep_Met_synth_activ_dom"/>
</dbReference>
<dbReference type="GO" id="GO:0008705">
    <property type="term" value="F:methionine synthase activity"/>
    <property type="evidence" value="ECO:0007669"/>
    <property type="project" value="InterPro"/>
</dbReference>
<accession>A0A0S8G5A2</accession>
<dbReference type="AlphaFoldDB" id="A0A0S8G5A2"/>
<gene>
    <name evidence="2" type="ORF">AMJ87_12460</name>
</gene>
<comment type="caution">
    <text evidence="2">The sequence shown here is derived from an EMBL/GenBank/DDBJ whole genome shotgun (WGS) entry which is preliminary data.</text>
</comment>
<dbReference type="Gene3D" id="3.40.109.40">
    <property type="match status" value="1"/>
</dbReference>
<sequence length="239" mass="26304">MREIIEVAAHDAQPTEQDVFTGQGIPADRRPSATTTQLFVETKKVFSACAQCVGVIADITIPAFETLYAGEGMNEAATPLDAVFRKADNLAVFAVTVGGAVSRKIDHFFKTHEYALAGMLDAFASSGAERVADRVQDNYRKRLIHENIATAKTMVLRYSPGYCGWHVSGQKKLFAYLKPEEIGITLLDSFLMKPLKSISGVFVAGPKDIHIFEDNFPVCSECQTHSCRSRIQGILQKQE</sequence>
<evidence type="ECO:0000259" key="1">
    <source>
        <dbReference type="Pfam" id="PF02965"/>
    </source>
</evidence>
<name>A0A0S8G5A2_UNCW3</name>
<dbReference type="EMBL" id="LJUO01000186">
    <property type="protein sequence ID" value="KPK68070.1"/>
    <property type="molecule type" value="Genomic_DNA"/>
</dbReference>
<feature type="domain" description="AdoMet activation" evidence="1">
    <location>
        <begin position="86"/>
        <end position="207"/>
    </location>
</feature>
<dbReference type="Proteomes" id="UP000051096">
    <property type="component" value="Unassembled WGS sequence"/>
</dbReference>
<reference evidence="2 3" key="1">
    <citation type="journal article" date="2015" name="Microbiome">
        <title>Genomic resolution of linkages in carbon, nitrogen, and sulfur cycling among widespread estuary sediment bacteria.</title>
        <authorList>
            <person name="Baker B.J."/>
            <person name="Lazar C.S."/>
            <person name="Teske A.P."/>
            <person name="Dick G.J."/>
        </authorList>
    </citation>
    <scope>NUCLEOTIDE SEQUENCE [LARGE SCALE GENOMIC DNA]</scope>
    <source>
        <strain evidence="2">SM23_60</strain>
    </source>
</reference>